<feature type="chain" id="PRO_5003778493" description="Ferritin-like domain-containing protein" evidence="1">
    <location>
        <begin position="19"/>
        <end position="289"/>
    </location>
</feature>
<dbReference type="STRING" id="599839.J4GT90"/>
<proteinExistence type="predicted"/>
<protein>
    <recommendedName>
        <fullName evidence="4">Ferritin-like domain-containing protein</fullName>
    </recommendedName>
</protein>
<dbReference type="Proteomes" id="UP000006352">
    <property type="component" value="Unassembled WGS sequence"/>
</dbReference>
<dbReference type="AlphaFoldDB" id="J4GT90"/>
<organism evidence="2 3">
    <name type="scientific">Fibroporia radiculosa</name>
    <dbReference type="NCBI Taxonomy" id="599839"/>
    <lineage>
        <taxon>Eukaryota</taxon>
        <taxon>Fungi</taxon>
        <taxon>Dikarya</taxon>
        <taxon>Basidiomycota</taxon>
        <taxon>Agaricomycotina</taxon>
        <taxon>Agaricomycetes</taxon>
        <taxon>Polyporales</taxon>
        <taxon>Fibroporiaceae</taxon>
        <taxon>Fibroporia</taxon>
    </lineage>
</organism>
<sequence>MYAQLLAVLAAGACAILAAPVPNPDTSILQFALVLELLESSFYHGGLQKFDVAAFTDAGFPSWVRGRYEQIMQHEDTHVSFLQDALGSQAPQSCVYDFPYTDVTSWIKLSMALEGVGGSAYLGALSLLQDNTTITAAASILSIEQRHNGWISSAVLKEQPWDGAFETPLSVPEVFSIASQFIKSCPSSNPPAPIGPLPILTLPASVEPGSKIQLNFTNPSPGTQLFVGWYNGLQSFFSTIDSDLSTVVPNGLNGTAYAGVVANDTLPRSNNPMVTALAVAQFPFNSMAM</sequence>
<accession>J4GT90</accession>
<dbReference type="InterPro" id="IPR009078">
    <property type="entry name" value="Ferritin-like_SF"/>
</dbReference>
<dbReference type="GeneID" id="24099416"/>
<dbReference type="RefSeq" id="XP_012183788.1">
    <property type="nucleotide sequence ID" value="XM_012328398.1"/>
</dbReference>
<dbReference type="InParanoid" id="J4GT90"/>
<dbReference type="PANTHER" id="PTHR38705:SF1">
    <property type="entry name" value="PROTEIN RDS1"/>
    <property type="match status" value="1"/>
</dbReference>
<reference evidence="2 3" key="1">
    <citation type="journal article" date="2012" name="Appl. Environ. Microbiol.">
        <title>Short-read sequencing for genomic analysis of the brown rot fungus Fibroporia radiculosa.</title>
        <authorList>
            <person name="Tang J.D."/>
            <person name="Perkins A.D."/>
            <person name="Sonstegard T.S."/>
            <person name="Schroeder S.G."/>
            <person name="Burgess S.C."/>
            <person name="Diehl S.V."/>
        </authorList>
    </citation>
    <scope>NUCLEOTIDE SEQUENCE [LARGE SCALE GENOMIC DNA]</scope>
    <source>
        <strain evidence="2 3">TFFH 294</strain>
    </source>
</reference>
<dbReference type="EMBL" id="HE797159">
    <property type="protein sequence ID" value="CCM04505.1"/>
    <property type="molecule type" value="Genomic_DNA"/>
</dbReference>
<keyword evidence="1" id="KW-0732">Signal</keyword>
<name>J4GT90_9APHY</name>
<dbReference type="PANTHER" id="PTHR38705">
    <property type="entry name" value="PROTEIN RDS1"/>
    <property type="match status" value="1"/>
</dbReference>
<dbReference type="Pfam" id="PF13668">
    <property type="entry name" value="Ferritin_2"/>
    <property type="match status" value="1"/>
</dbReference>
<evidence type="ECO:0000256" key="1">
    <source>
        <dbReference type="SAM" id="SignalP"/>
    </source>
</evidence>
<evidence type="ECO:0000313" key="2">
    <source>
        <dbReference type="EMBL" id="CCM04505.1"/>
    </source>
</evidence>
<dbReference type="OrthoDB" id="1001765at2759"/>
<dbReference type="InterPro" id="IPR039254">
    <property type="entry name" value="Rds1"/>
</dbReference>
<evidence type="ECO:0000313" key="3">
    <source>
        <dbReference type="Proteomes" id="UP000006352"/>
    </source>
</evidence>
<keyword evidence="3" id="KW-1185">Reference proteome</keyword>
<dbReference type="SUPFAM" id="SSF47240">
    <property type="entry name" value="Ferritin-like"/>
    <property type="match status" value="1"/>
</dbReference>
<dbReference type="HOGENOM" id="CLU_029630_0_0_1"/>
<feature type="signal peptide" evidence="1">
    <location>
        <begin position="1"/>
        <end position="18"/>
    </location>
</feature>
<gene>
    <name evidence="2" type="ORF">FIBRA_06685</name>
</gene>
<evidence type="ECO:0008006" key="4">
    <source>
        <dbReference type="Google" id="ProtNLM"/>
    </source>
</evidence>